<feature type="domain" description="SWIM-type" evidence="2">
    <location>
        <begin position="154"/>
        <end position="184"/>
    </location>
</feature>
<dbReference type="PROSITE" id="PS50966">
    <property type="entry name" value="ZF_SWIM"/>
    <property type="match status" value="1"/>
</dbReference>
<dbReference type="GO" id="GO:0008270">
    <property type="term" value="F:zinc ion binding"/>
    <property type="evidence" value="ECO:0007669"/>
    <property type="project" value="UniProtKB-KW"/>
</dbReference>
<evidence type="ECO:0000259" key="2">
    <source>
        <dbReference type="PROSITE" id="PS50966"/>
    </source>
</evidence>
<dbReference type="PANTHER" id="PTHR38133">
    <property type="entry name" value="SLR1429 PROTEIN"/>
    <property type="match status" value="1"/>
</dbReference>
<accession>A0A2H0XW09</accession>
<name>A0A2H0XW09_UNCSA</name>
<evidence type="ECO:0000313" key="4">
    <source>
        <dbReference type="Proteomes" id="UP000231343"/>
    </source>
</evidence>
<gene>
    <name evidence="3" type="ORF">COT42_06265</name>
</gene>
<keyword evidence="1" id="KW-0862">Zinc</keyword>
<protein>
    <recommendedName>
        <fullName evidence="2">SWIM-type domain-containing protein</fullName>
    </recommendedName>
</protein>
<dbReference type="PANTHER" id="PTHR38133:SF1">
    <property type="entry name" value="SLR1429 PROTEIN"/>
    <property type="match status" value="1"/>
</dbReference>
<dbReference type="InterPro" id="IPR007527">
    <property type="entry name" value="Znf_SWIM"/>
</dbReference>
<dbReference type="AlphaFoldDB" id="A0A2H0XW09"/>
<evidence type="ECO:0000256" key="1">
    <source>
        <dbReference type="PROSITE-ProRule" id="PRU00325"/>
    </source>
</evidence>
<comment type="caution">
    <text evidence="3">The sequence shown here is derived from an EMBL/GenBank/DDBJ whole genome shotgun (WGS) entry which is preliminary data.</text>
</comment>
<reference evidence="3 4" key="1">
    <citation type="submission" date="2017-09" db="EMBL/GenBank/DDBJ databases">
        <title>Depth-based differentiation of microbial function through sediment-hosted aquifers and enrichment of novel symbionts in the deep terrestrial subsurface.</title>
        <authorList>
            <person name="Probst A.J."/>
            <person name="Ladd B."/>
            <person name="Jarett J.K."/>
            <person name="Geller-Mcgrath D.E."/>
            <person name="Sieber C.M."/>
            <person name="Emerson J.B."/>
            <person name="Anantharaman K."/>
            <person name="Thomas B.C."/>
            <person name="Malmstrom R."/>
            <person name="Stieglmeier M."/>
            <person name="Klingl A."/>
            <person name="Woyke T."/>
            <person name="Ryan C.M."/>
            <person name="Banfield J.F."/>
        </authorList>
    </citation>
    <scope>NUCLEOTIDE SEQUENCE [LARGE SCALE GENOMIC DNA]</scope>
    <source>
        <strain evidence="3">CG08_land_8_20_14_0_20_45_16</strain>
    </source>
</reference>
<organism evidence="3 4">
    <name type="scientific">Candidatus Saganbacteria bacterium CG08_land_8_20_14_0_20_45_16</name>
    <dbReference type="NCBI Taxonomy" id="2014293"/>
    <lineage>
        <taxon>Bacteria</taxon>
        <taxon>Bacillati</taxon>
        <taxon>Saganbacteria</taxon>
    </lineage>
</organism>
<dbReference type="EMBL" id="PEYM01000104">
    <property type="protein sequence ID" value="PIS29031.1"/>
    <property type="molecule type" value="Genomic_DNA"/>
</dbReference>
<sequence>MSYWGWRYPRYASVGEKKDKAAKTLKRLMKKDPNIKPVILDGAVLAKTWWGKAWNKNLERYADYSNRIGRGRGYVRSGTVLDLQINKGKITALVQGRQRDPYLVMINIKPVKPKVWQKIKSDCAGKLDSLQDLLLGRFSQGLMDIFMKQGEGLFPTPSEIKLACDCPDWATMCKHVAASLYGIGARLDQSPDLFFRLRGIEVKELITETVKASAGKLLAKAKVKSSRIIKTKDISRVFNIELGKRGR</sequence>
<keyword evidence="1" id="KW-0863">Zinc-finger</keyword>
<dbReference type="Proteomes" id="UP000231343">
    <property type="component" value="Unassembled WGS sequence"/>
</dbReference>
<proteinExistence type="predicted"/>
<evidence type="ECO:0000313" key="3">
    <source>
        <dbReference type="EMBL" id="PIS29031.1"/>
    </source>
</evidence>
<keyword evidence="1" id="KW-0479">Metal-binding</keyword>